<evidence type="ECO:0000313" key="2">
    <source>
        <dbReference type="Proteomes" id="UP001164250"/>
    </source>
</evidence>
<proteinExistence type="predicted"/>
<sequence>MFVLLYPTNVDHTNDILNKHFQLDKRQDLFEAVENAITKLGLEKVWDVKPLVNGKEIMSVLQLKSGEPLVRDWVINSLLCSNKNCLHGSLPIPLGLWRTALTG</sequence>
<keyword evidence="2" id="KW-1185">Reference proteome</keyword>
<protein>
    <submittedName>
        <fullName evidence="1">Uncharacterized protein</fullName>
    </submittedName>
</protein>
<evidence type="ECO:0000313" key="1">
    <source>
        <dbReference type="EMBL" id="KAJ0086362.1"/>
    </source>
</evidence>
<organism evidence="1 2">
    <name type="scientific">Pistacia atlantica</name>
    <dbReference type="NCBI Taxonomy" id="434234"/>
    <lineage>
        <taxon>Eukaryota</taxon>
        <taxon>Viridiplantae</taxon>
        <taxon>Streptophyta</taxon>
        <taxon>Embryophyta</taxon>
        <taxon>Tracheophyta</taxon>
        <taxon>Spermatophyta</taxon>
        <taxon>Magnoliopsida</taxon>
        <taxon>eudicotyledons</taxon>
        <taxon>Gunneridae</taxon>
        <taxon>Pentapetalae</taxon>
        <taxon>rosids</taxon>
        <taxon>malvids</taxon>
        <taxon>Sapindales</taxon>
        <taxon>Anacardiaceae</taxon>
        <taxon>Pistacia</taxon>
    </lineage>
</organism>
<dbReference type="Proteomes" id="UP001164250">
    <property type="component" value="Chromosome 10"/>
</dbReference>
<gene>
    <name evidence="1" type="ORF">Patl1_07801</name>
</gene>
<name>A0ACC1AI49_9ROSI</name>
<dbReference type="EMBL" id="CM047906">
    <property type="protein sequence ID" value="KAJ0086362.1"/>
    <property type="molecule type" value="Genomic_DNA"/>
</dbReference>
<accession>A0ACC1AI49</accession>
<comment type="caution">
    <text evidence="1">The sequence shown here is derived from an EMBL/GenBank/DDBJ whole genome shotgun (WGS) entry which is preliminary data.</text>
</comment>
<reference evidence="2" key="1">
    <citation type="journal article" date="2023" name="G3 (Bethesda)">
        <title>Genome assembly and association tests identify interacting loci associated with vigor, precocity, and sex in interspecific pistachio rootstocks.</title>
        <authorList>
            <person name="Palmer W."/>
            <person name="Jacygrad E."/>
            <person name="Sagayaradj S."/>
            <person name="Cavanaugh K."/>
            <person name="Han R."/>
            <person name="Bertier L."/>
            <person name="Beede B."/>
            <person name="Kafkas S."/>
            <person name="Golino D."/>
            <person name="Preece J."/>
            <person name="Michelmore R."/>
        </authorList>
    </citation>
    <scope>NUCLEOTIDE SEQUENCE [LARGE SCALE GENOMIC DNA]</scope>
</reference>